<feature type="transmembrane region" description="Helical" evidence="1">
    <location>
        <begin position="6"/>
        <end position="27"/>
    </location>
</feature>
<feature type="domain" description="Lipid A biosynthesis N-terminal" evidence="2">
    <location>
        <begin position="130"/>
        <end position="201"/>
    </location>
</feature>
<dbReference type="RefSeq" id="WP_175486980.1">
    <property type="nucleotide sequence ID" value="NZ_FOKV01000001.1"/>
</dbReference>
<dbReference type="GO" id="GO:0016020">
    <property type="term" value="C:membrane"/>
    <property type="evidence" value="ECO:0007669"/>
    <property type="project" value="GOC"/>
</dbReference>
<proteinExistence type="predicted"/>
<feature type="transmembrane region" description="Helical" evidence="1">
    <location>
        <begin position="61"/>
        <end position="77"/>
    </location>
</feature>
<name>A0A1I1EPN8_9FLAO</name>
<dbReference type="Pfam" id="PF07578">
    <property type="entry name" value="LAB_N"/>
    <property type="match status" value="2"/>
</dbReference>
<keyword evidence="1" id="KW-1133">Transmembrane helix</keyword>
<feature type="transmembrane region" description="Helical" evidence="1">
    <location>
        <begin position="182"/>
        <end position="200"/>
    </location>
</feature>
<feature type="transmembrane region" description="Helical" evidence="1">
    <location>
        <begin position="39"/>
        <end position="55"/>
    </location>
</feature>
<feature type="domain" description="Lipid A biosynthesis N-terminal" evidence="2">
    <location>
        <begin position="9"/>
        <end position="80"/>
    </location>
</feature>
<dbReference type="AlphaFoldDB" id="A0A1I1EPN8"/>
<evidence type="ECO:0000313" key="4">
    <source>
        <dbReference type="Proteomes" id="UP000199438"/>
    </source>
</evidence>
<feature type="transmembrane region" description="Helical" evidence="1">
    <location>
        <begin position="89"/>
        <end position="108"/>
    </location>
</feature>
<reference evidence="4" key="1">
    <citation type="submission" date="2016-10" db="EMBL/GenBank/DDBJ databases">
        <authorList>
            <person name="Varghese N."/>
            <person name="Submissions S."/>
        </authorList>
    </citation>
    <scope>NUCLEOTIDE SEQUENCE [LARGE SCALE GENOMIC DNA]</scope>
    <source>
        <strain evidence="4">DSM 24499</strain>
    </source>
</reference>
<gene>
    <name evidence="3" type="ORF">SAMN04487907_101973</name>
</gene>
<dbReference type="GO" id="GO:0009245">
    <property type="term" value="P:lipid A biosynthetic process"/>
    <property type="evidence" value="ECO:0007669"/>
    <property type="project" value="InterPro"/>
</dbReference>
<feature type="transmembrane region" description="Helical" evidence="1">
    <location>
        <begin position="156"/>
        <end position="176"/>
    </location>
</feature>
<dbReference type="InterPro" id="IPR011499">
    <property type="entry name" value="Lipid_A_biosynth_N"/>
</dbReference>
<dbReference type="EMBL" id="FOKV01000001">
    <property type="protein sequence ID" value="SFB86863.1"/>
    <property type="molecule type" value="Genomic_DNA"/>
</dbReference>
<organism evidence="3 4">
    <name type="scientific">Zunongwangia mangrovi</name>
    <dbReference type="NCBI Taxonomy" id="1334022"/>
    <lineage>
        <taxon>Bacteria</taxon>
        <taxon>Pseudomonadati</taxon>
        <taxon>Bacteroidota</taxon>
        <taxon>Flavobacteriia</taxon>
        <taxon>Flavobacteriales</taxon>
        <taxon>Flavobacteriaceae</taxon>
        <taxon>Zunongwangia</taxon>
    </lineage>
</organism>
<protein>
    <submittedName>
        <fullName evidence="3">Uncharacterized N-terminal domain of lipid-A-disaccharide synthase</fullName>
    </submittedName>
</protein>
<evidence type="ECO:0000259" key="2">
    <source>
        <dbReference type="SMART" id="SM01259"/>
    </source>
</evidence>
<feature type="transmembrane region" description="Helical" evidence="1">
    <location>
        <begin position="123"/>
        <end position="144"/>
    </location>
</feature>
<keyword evidence="4" id="KW-1185">Reference proteome</keyword>
<dbReference type="Proteomes" id="UP000199438">
    <property type="component" value="Unassembled WGS sequence"/>
</dbReference>
<keyword evidence="1" id="KW-0472">Membrane</keyword>
<dbReference type="Gene3D" id="1.20.1280.290">
    <property type="match status" value="2"/>
</dbReference>
<keyword evidence="1" id="KW-0812">Transmembrane</keyword>
<dbReference type="GO" id="GO:0008915">
    <property type="term" value="F:lipid-A-disaccharide synthase activity"/>
    <property type="evidence" value="ECO:0007669"/>
    <property type="project" value="InterPro"/>
</dbReference>
<sequence length="211" mass="24544">MNMWVVYGIGFLAQLCFSARLINQWILSEKKNKVQTPTLFWQLSLLGAILFFVYGYLRKDLSIMIGQALIYYIYFRNLQLQGKWKPSKIIFKLAVILSPIVIAAYLVFFSDLDWGRLFTGDNIAIWLVILGTVGQIIYTGRFVYQWWYSEQHDKSSLPWGFWIMSLTGSAIIFTYACFRTDPVLLSAHFFGGIVYVRNLFLIQKSRKQAKA</sequence>
<accession>A0A1I1EPN8</accession>
<dbReference type="SMART" id="SM01259">
    <property type="entry name" value="LAB_N"/>
    <property type="match status" value="2"/>
</dbReference>
<evidence type="ECO:0000256" key="1">
    <source>
        <dbReference type="SAM" id="Phobius"/>
    </source>
</evidence>
<evidence type="ECO:0000313" key="3">
    <source>
        <dbReference type="EMBL" id="SFB86863.1"/>
    </source>
</evidence>
<dbReference type="STRING" id="1334022.SAMN04487907_101973"/>